<keyword evidence="4" id="KW-1185">Reference proteome</keyword>
<dbReference type="AlphaFoldDB" id="A0A317ZMQ1"/>
<protein>
    <recommendedName>
        <fullName evidence="2">Sialate O-acetylesterase domain-containing protein</fullName>
    </recommendedName>
</protein>
<proteinExistence type="predicted"/>
<dbReference type="Proteomes" id="UP000247099">
    <property type="component" value="Unassembled WGS sequence"/>
</dbReference>
<dbReference type="Gene3D" id="3.40.50.1110">
    <property type="entry name" value="SGNH hydrolase"/>
    <property type="match status" value="1"/>
</dbReference>
<dbReference type="GO" id="GO:0016788">
    <property type="term" value="F:hydrolase activity, acting on ester bonds"/>
    <property type="evidence" value="ECO:0007669"/>
    <property type="project" value="UniProtKB-ARBA"/>
</dbReference>
<sequence>MRRAVYGMKVFVKNFAITDLAKFSLLLHFHRCARSKLTHFQYPHLNHLMKTLYIACSLAGLLALTANAETKLKKEKLQIVFLMGQSNMVGLADPETAVYLTEPAYVPPKDFVTKKSEFFDWQNLYWQGVRTFKGPQKYKDELDALVEERRMSRMKWRQRVKGQHGPWQEAWGKKPEGKGRGVMYPYLDAKAAEEGIYERMDAIIGHPDNEFTVEAAYQELIARDKVIADEIELVRREYLQDADHSDFQSFQDAIKAAKIPRNLESDVEQWRSTYAHLAREHVNLPIAERVHIVAHGHVDGSEGEKNRYTTHGPLSVGFGGSINKIGPEYGIGIALERMVDAPILLVKCSWGNTAIKDAWRPPTLDGVETPSEKAAREAWNKKMAARAEAEGREYTPVPAPKKTGELSYCWGMTLPHIEKVLADPGKYHPEYDPDLGYEIGGMVWFQGYSDQNNPAYGEHLVELVNFMRDQVDTPDMPFVAGTLGMPAYRHMALEGNVNGGMIQAAQFPGMRGTMDVVNTAPYFPLELDMAHNVRTGMDKEDPEHAKAMDILKRATSNKGFHYHGSAKCFLLMGDAMGRSLANLMAGGEPKIFEQLTCISCE</sequence>
<dbReference type="InterPro" id="IPR052940">
    <property type="entry name" value="Carb_Esterase_6"/>
</dbReference>
<organism evidence="3 4">
    <name type="scientific">Coraliomargarita sinensis</name>
    <dbReference type="NCBI Taxonomy" id="2174842"/>
    <lineage>
        <taxon>Bacteria</taxon>
        <taxon>Pseudomonadati</taxon>
        <taxon>Verrucomicrobiota</taxon>
        <taxon>Opitutia</taxon>
        <taxon>Puniceicoccales</taxon>
        <taxon>Coraliomargaritaceae</taxon>
        <taxon>Coraliomargarita</taxon>
    </lineage>
</organism>
<accession>A0A317ZMQ1</accession>
<evidence type="ECO:0000313" key="4">
    <source>
        <dbReference type="Proteomes" id="UP000247099"/>
    </source>
</evidence>
<feature type="domain" description="Sialate O-acetylesterase" evidence="2">
    <location>
        <begin position="438"/>
        <end position="489"/>
    </location>
</feature>
<dbReference type="InterPro" id="IPR036514">
    <property type="entry name" value="SGNH_hydro_sf"/>
</dbReference>
<evidence type="ECO:0000256" key="1">
    <source>
        <dbReference type="ARBA" id="ARBA00022801"/>
    </source>
</evidence>
<dbReference type="PANTHER" id="PTHR31988:SF19">
    <property type="entry name" value="9-O-ACETYL-N-ACETYLNEURAMINIC ACID DEACETYLASE-RELATED"/>
    <property type="match status" value="1"/>
</dbReference>
<evidence type="ECO:0000313" key="3">
    <source>
        <dbReference type="EMBL" id="PXA04681.1"/>
    </source>
</evidence>
<dbReference type="Pfam" id="PF03629">
    <property type="entry name" value="SASA"/>
    <property type="match status" value="1"/>
</dbReference>
<dbReference type="InterPro" id="IPR005181">
    <property type="entry name" value="SASA"/>
</dbReference>
<dbReference type="EMBL" id="QHJQ01000003">
    <property type="protein sequence ID" value="PXA04681.1"/>
    <property type="molecule type" value="Genomic_DNA"/>
</dbReference>
<reference evidence="3 4" key="1">
    <citation type="submission" date="2018-05" db="EMBL/GenBank/DDBJ databases">
        <title>Coraliomargarita sinensis sp. nov., isolated from a marine solar saltern.</title>
        <authorList>
            <person name="Zhou L.Y."/>
        </authorList>
    </citation>
    <scope>NUCLEOTIDE SEQUENCE [LARGE SCALE GENOMIC DNA]</scope>
    <source>
        <strain evidence="3 4">WN38</strain>
    </source>
</reference>
<comment type="caution">
    <text evidence="3">The sequence shown here is derived from an EMBL/GenBank/DDBJ whole genome shotgun (WGS) entry which is preliminary data.</text>
</comment>
<dbReference type="SUPFAM" id="SSF52266">
    <property type="entry name" value="SGNH hydrolase"/>
    <property type="match status" value="1"/>
</dbReference>
<dbReference type="PANTHER" id="PTHR31988">
    <property type="entry name" value="ESTERASE, PUTATIVE (DUF303)-RELATED"/>
    <property type="match status" value="1"/>
</dbReference>
<name>A0A317ZMQ1_9BACT</name>
<dbReference type="InParanoid" id="A0A317ZMQ1"/>
<evidence type="ECO:0000259" key="2">
    <source>
        <dbReference type="Pfam" id="PF03629"/>
    </source>
</evidence>
<gene>
    <name evidence="3" type="ORF">DDZ13_05785</name>
</gene>
<keyword evidence="1" id="KW-0378">Hydrolase</keyword>